<accession>A0A2P5EQW2</accession>
<proteinExistence type="predicted"/>
<evidence type="ECO:0000313" key="1">
    <source>
        <dbReference type="EMBL" id="PON87902.1"/>
    </source>
</evidence>
<dbReference type="InParanoid" id="A0A2P5EQW2"/>
<gene>
    <name evidence="1" type="ORF">TorRG33x02_162810</name>
</gene>
<reference evidence="2" key="1">
    <citation type="submission" date="2016-06" db="EMBL/GenBank/DDBJ databases">
        <title>Parallel loss of symbiosis genes in relatives of nitrogen-fixing non-legume Parasponia.</title>
        <authorList>
            <person name="Van Velzen R."/>
            <person name="Holmer R."/>
            <person name="Bu F."/>
            <person name="Rutten L."/>
            <person name="Van Zeijl A."/>
            <person name="Liu W."/>
            <person name="Santuari L."/>
            <person name="Cao Q."/>
            <person name="Sharma T."/>
            <person name="Shen D."/>
            <person name="Roswanjaya Y."/>
            <person name="Wardhani T."/>
            <person name="Kalhor M.S."/>
            <person name="Jansen J."/>
            <person name="Van den Hoogen J."/>
            <person name="Gungor B."/>
            <person name="Hartog M."/>
            <person name="Hontelez J."/>
            <person name="Verver J."/>
            <person name="Yang W.-C."/>
            <person name="Schijlen E."/>
            <person name="Repin R."/>
            <person name="Schilthuizen M."/>
            <person name="Schranz E."/>
            <person name="Heidstra R."/>
            <person name="Miyata K."/>
            <person name="Fedorova E."/>
            <person name="Kohlen W."/>
            <person name="Bisseling T."/>
            <person name="Smit S."/>
            <person name="Geurts R."/>
        </authorList>
    </citation>
    <scope>NUCLEOTIDE SEQUENCE [LARGE SCALE GENOMIC DNA]</scope>
    <source>
        <strain evidence="2">cv. RG33-2</strain>
    </source>
</reference>
<dbReference type="Proteomes" id="UP000237000">
    <property type="component" value="Unassembled WGS sequence"/>
</dbReference>
<sequence>MSIQRHRQLIDSDETMITDDLLIVYNIIDS</sequence>
<organism evidence="1 2">
    <name type="scientific">Trema orientale</name>
    <name type="common">Charcoal tree</name>
    <name type="synonym">Celtis orientalis</name>
    <dbReference type="NCBI Taxonomy" id="63057"/>
    <lineage>
        <taxon>Eukaryota</taxon>
        <taxon>Viridiplantae</taxon>
        <taxon>Streptophyta</taxon>
        <taxon>Embryophyta</taxon>
        <taxon>Tracheophyta</taxon>
        <taxon>Spermatophyta</taxon>
        <taxon>Magnoliopsida</taxon>
        <taxon>eudicotyledons</taxon>
        <taxon>Gunneridae</taxon>
        <taxon>Pentapetalae</taxon>
        <taxon>rosids</taxon>
        <taxon>fabids</taxon>
        <taxon>Rosales</taxon>
        <taxon>Cannabaceae</taxon>
        <taxon>Trema</taxon>
    </lineage>
</organism>
<evidence type="ECO:0000313" key="2">
    <source>
        <dbReference type="Proteomes" id="UP000237000"/>
    </source>
</evidence>
<keyword evidence="2" id="KW-1185">Reference proteome</keyword>
<name>A0A2P5EQW2_TREOI</name>
<dbReference type="EMBL" id="JXTC01000111">
    <property type="protein sequence ID" value="PON87902.1"/>
    <property type="molecule type" value="Genomic_DNA"/>
</dbReference>
<dbReference type="AlphaFoldDB" id="A0A2P5EQW2"/>
<protein>
    <submittedName>
        <fullName evidence="1">Uncharacterized protein</fullName>
    </submittedName>
</protein>
<comment type="caution">
    <text evidence="1">The sequence shown here is derived from an EMBL/GenBank/DDBJ whole genome shotgun (WGS) entry which is preliminary data.</text>
</comment>